<accession>A0AAN6RUV5</accession>
<name>A0AAN6RUV5_9PEZI</name>
<feature type="transmembrane region" description="Helical" evidence="6">
    <location>
        <begin position="97"/>
        <end position="114"/>
    </location>
</feature>
<dbReference type="PANTHER" id="PTHR33048">
    <property type="entry name" value="PTH11-LIKE INTEGRAL MEMBRANE PROTEIN (AFU_ORTHOLOGUE AFUA_5G11245)"/>
    <property type="match status" value="1"/>
</dbReference>
<feature type="transmembrane region" description="Helical" evidence="6">
    <location>
        <begin position="134"/>
        <end position="155"/>
    </location>
</feature>
<dbReference type="InterPro" id="IPR049326">
    <property type="entry name" value="Rhodopsin_dom_fungi"/>
</dbReference>
<feature type="transmembrane region" description="Helical" evidence="6">
    <location>
        <begin position="57"/>
        <end position="82"/>
    </location>
</feature>
<protein>
    <submittedName>
        <fullName evidence="8">96ca82bc-67f3-4b3a-ab36-ffe7d8f40fbe</fullName>
    </submittedName>
</protein>
<evidence type="ECO:0000256" key="3">
    <source>
        <dbReference type="ARBA" id="ARBA00022989"/>
    </source>
</evidence>
<evidence type="ECO:0000256" key="6">
    <source>
        <dbReference type="SAM" id="Phobius"/>
    </source>
</evidence>
<dbReference type="EMBL" id="MU855438">
    <property type="protein sequence ID" value="KAK3903604.1"/>
    <property type="molecule type" value="Genomic_DNA"/>
</dbReference>
<dbReference type="AlphaFoldDB" id="A0AAN6RUV5"/>
<evidence type="ECO:0000256" key="2">
    <source>
        <dbReference type="ARBA" id="ARBA00022692"/>
    </source>
</evidence>
<keyword evidence="3 6" id="KW-1133">Transmembrane helix</keyword>
<dbReference type="Pfam" id="PF20684">
    <property type="entry name" value="Fung_rhodopsin"/>
    <property type="match status" value="1"/>
</dbReference>
<keyword evidence="9" id="KW-1185">Reference proteome</keyword>
<evidence type="ECO:0000256" key="5">
    <source>
        <dbReference type="ARBA" id="ARBA00038359"/>
    </source>
</evidence>
<evidence type="ECO:0000256" key="1">
    <source>
        <dbReference type="ARBA" id="ARBA00004141"/>
    </source>
</evidence>
<sequence length="327" mass="36351">MGPYGIAPRAADDGEIHKDLGWQLNLVFWLLTSLSTIFLGLRVYCKFLRGRKLWWDDYFLIASWVSLVVSAGTTSACVTLGYGKSAVDTPLDTLPKMRLIAVFAGFFSVLAATWSKTSFGLTLLRLCQDWTKYFIWFLIITMNAIMGTAMLLMWVKCRPFAKVWDVDIDGSCIDPKKIVYMYQWSAGWSGSCDVLLALLPWTILFSMRQTLNIKERIGIAVAMSMGIVAGVASFVKMVMLPKLTGDPTETVAVTIWGGAEGSITIIAASIPVLRALIRGEKDRSTDAKFDTHDERRLNTTSLETLTASTRKTEPDQDVYIYGAYSAP</sequence>
<dbReference type="Proteomes" id="UP001303889">
    <property type="component" value="Unassembled WGS sequence"/>
</dbReference>
<organism evidence="8 9">
    <name type="scientific">Staphylotrichum tortipilum</name>
    <dbReference type="NCBI Taxonomy" id="2831512"/>
    <lineage>
        <taxon>Eukaryota</taxon>
        <taxon>Fungi</taxon>
        <taxon>Dikarya</taxon>
        <taxon>Ascomycota</taxon>
        <taxon>Pezizomycotina</taxon>
        <taxon>Sordariomycetes</taxon>
        <taxon>Sordariomycetidae</taxon>
        <taxon>Sordariales</taxon>
        <taxon>Chaetomiaceae</taxon>
        <taxon>Staphylotrichum</taxon>
    </lineage>
</organism>
<dbReference type="PANTHER" id="PTHR33048:SF42">
    <property type="entry name" value="INTEGRAL MEMBRANE PROTEIN"/>
    <property type="match status" value="1"/>
</dbReference>
<keyword evidence="2 6" id="KW-0812">Transmembrane</keyword>
<comment type="caution">
    <text evidence="8">The sequence shown here is derived from an EMBL/GenBank/DDBJ whole genome shotgun (WGS) entry which is preliminary data.</text>
</comment>
<dbReference type="GO" id="GO:0016020">
    <property type="term" value="C:membrane"/>
    <property type="evidence" value="ECO:0007669"/>
    <property type="project" value="UniProtKB-SubCell"/>
</dbReference>
<evidence type="ECO:0000313" key="9">
    <source>
        <dbReference type="Proteomes" id="UP001303889"/>
    </source>
</evidence>
<reference evidence="8" key="1">
    <citation type="journal article" date="2023" name="Mol. Phylogenet. Evol.">
        <title>Genome-scale phylogeny and comparative genomics of the fungal order Sordariales.</title>
        <authorList>
            <person name="Hensen N."/>
            <person name="Bonometti L."/>
            <person name="Westerberg I."/>
            <person name="Brannstrom I.O."/>
            <person name="Guillou S."/>
            <person name="Cros-Aarteil S."/>
            <person name="Calhoun S."/>
            <person name="Haridas S."/>
            <person name="Kuo A."/>
            <person name="Mondo S."/>
            <person name="Pangilinan J."/>
            <person name="Riley R."/>
            <person name="LaButti K."/>
            <person name="Andreopoulos B."/>
            <person name="Lipzen A."/>
            <person name="Chen C."/>
            <person name="Yan M."/>
            <person name="Daum C."/>
            <person name="Ng V."/>
            <person name="Clum A."/>
            <person name="Steindorff A."/>
            <person name="Ohm R.A."/>
            <person name="Martin F."/>
            <person name="Silar P."/>
            <person name="Natvig D.O."/>
            <person name="Lalanne C."/>
            <person name="Gautier V."/>
            <person name="Ament-Velasquez S.L."/>
            <person name="Kruys A."/>
            <person name="Hutchinson M.I."/>
            <person name="Powell A.J."/>
            <person name="Barry K."/>
            <person name="Miller A.N."/>
            <person name="Grigoriev I.V."/>
            <person name="Debuchy R."/>
            <person name="Gladieux P."/>
            <person name="Hiltunen Thoren M."/>
            <person name="Johannesson H."/>
        </authorList>
    </citation>
    <scope>NUCLEOTIDE SEQUENCE</scope>
    <source>
        <strain evidence="8">CBS 103.79</strain>
    </source>
</reference>
<feature type="transmembrane region" description="Helical" evidence="6">
    <location>
        <begin position="186"/>
        <end position="205"/>
    </location>
</feature>
<reference evidence="8" key="2">
    <citation type="submission" date="2023-05" db="EMBL/GenBank/DDBJ databases">
        <authorList>
            <consortium name="Lawrence Berkeley National Laboratory"/>
            <person name="Steindorff A."/>
            <person name="Hensen N."/>
            <person name="Bonometti L."/>
            <person name="Westerberg I."/>
            <person name="Brannstrom I.O."/>
            <person name="Guillou S."/>
            <person name="Cros-Aarteil S."/>
            <person name="Calhoun S."/>
            <person name="Haridas S."/>
            <person name="Kuo A."/>
            <person name="Mondo S."/>
            <person name="Pangilinan J."/>
            <person name="Riley R."/>
            <person name="Labutti K."/>
            <person name="Andreopoulos B."/>
            <person name="Lipzen A."/>
            <person name="Chen C."/>
            <person name="Yanf M."/>
            <person name="Daum C."/>
            <person name="Ng V."/>
            <person name="Clum A."/>
            <person name="Ohm R."/>
            <person name="Martin F."/>
            <person name="Silar P."/>
            <person name="Natvig D."/>
            <person name="Lalanne C."/>
            <person name="Gautier V."/>
            <person name="Ament-Velasquez S.L."/>
            <person name="Kruys A."/>
            <person name="Hutchinson M.I."/>
            <person name="Powell A.J."/>
            <person name="Barry K."/>
            <person name="Miller A.N."/>
            <person name="Grigoriev I.V."/>
            <person name="Debuchy R."/>
            <person name="Gladieux P."/>
            <person name="Thoren M.H."/>
            <person name="Johannesson H."/>
        </authorList>
    </citation>
    <scope>NUCLEOTIDE SEQUENCE</scope>
    <source>
        <strain evidence="8">CBS 103.79</strain>
    </source>
</reference>
<feature type="domain" description="Rhodopsin" evidence="7">
    <location>
        <begin position="41"/>
        <end position="278"/>
    </location>
</feature>
<proteinExistence type="inferred from homology"/>
<comment type="similarity">
    <text evidence="5">Belongs to the SAT4 family.</text>
</comment>
<feature type="transmembrane region" description="Helical" evidence="6">
    <location>
        <begin position="251"/>
        <end position="273"/>
    </location>
</feature>
<evidence type="ECO:0000256" key="4">
    <source>
        <dbReference type="ARBA" id="ARBA00023136"/>
    </source>
</evidence>
<comment type="subcellular location">
    <subcellularLocation>
        <location evidence="1">Membrane</location>
        <topology evidence="1">Multi-pass membrane protein</topology>
    </subcellularLocation>
</comment>
<evidence type="ECO:0000259" key="7">
    <source>
        <dbReference type="Pfam" id="PF20684"/>
    </source>
</evidence>
<evidence type="ECO:0000313" key="8">
    <source>
        <dbReference type="EMBL" id="KAK3903604.1"/>
    </source>
</evidence>
<dbReference type="InterPro" id="IPR052337">
    <property type="entry name" value="SAT4-like"/>
</dbReference>
<keyword evidence="4 6" id="KW-0472">Membrane</keyword>
<feature type="transmembrane region" description="Helical" evidence="6">
    <location>
        <begin position="26"/>
        <end position="45"/>
    </location>
</feature>
<gene>
    <name evidence="8" type="ORF">C8A05DRAFT_32629</name>
</gene>
<feature type="transmembrane region" description="Helical" evidence="6">
    <location>
        <begin position="217"/>
        <end position="239"/>
    </location>
</feature>